<dbReference type="EMBL" id="JACAZE010000019">
    <property type="protein sequence ID" value="KAF7294303.1"/>
    <property type="molecule type" value="Genomic_DNA"/>
</dbReference>
<dbReference type="AlphaFoldDB" id="A0A8H6VXY7"/>
<reference evidence="1" key="1">
    <citation type="submission" date="2020-05" db="EMBL/GenBank/DDBJ databases">
        <title>Mycena genomes resolve the evolution of fungal bioluminescence.</title>
        <authorList>
            <person name="Tsai I.J."/>
        </authorList>
    </citation>
    <scope>NUCLEOTIDE SEQUENCE</scope>
    <source>
        <strain evidence="1">110903Hualien_Pintung</strain>
    </source>
</reference>
<evidence type="ECO:0000313" key="2">
    <source>
        <dbReference type="Proteomes" id="UP000613580"/>
    </source>
</evidence>
<dbReference type="OrthoDB" id="2977329at2759"/>
<organism evidence="1 2">
    <name type="scientific">Mycena chlorophos</name>
    <name type="common">Agaric fungus</name>
    <name type="synonym">Agaricus chlorophos</name>
    <dbReference type="NCBI Taxonomy" id="658473"/>
    <lineage>
        <taxon>Eukaryota</taxon>
        <taxon>Fungi</taxon>
        <taxon>Dikarya</taxon>
        <taxon>Basidiomycota</taxon>
        <taxon>Agaricomycotina</taxon>
        <taxon>Agaricomycetes</taxon>
        <taxon>Agaricomycetidae</taxon>
        <taxon>Agaricales</taxon>
        <taxon>Marasmiineae</taxon>
        <taxon>Mycenaceae</taxon>
        <taxon>Mycena</taxon>
    </lineage>
</organism>
<keyword evidence="2" id="KW-1185">Reference proteome</keyword>
<gene>
    <name evidence="1" type="ORF">HMN09_01159300</name>
</gene>
<accession>A0A8H6VXY7</accession>
<dbReference type="Proteomes" id="UP000613580">
    <property type="component" value="Unassembled WGS sequence"/>
</dbReference>
<evidence type="ECO:0000313" key="1">
    <source>
        <dbReference type="EMBL" id="KAF7294303.1"/>
    </source>
</evidence>
<protein>
    <submittedName>
        <fullName evidence="1">Uncharacterized protein</fullName>
    </submittedName>
</protein>
<sequence>MDNLAPELIDAIVELLRLPNGRLDQTSLKSCCLVASAFREPCQRRILQYLEMSCEEENASGGKLTLARVAACLARSPHLASYVTKLYVWVVPRDKASRWDEGFPAELLGRLTNVRVCELVCAYVDICWNDLPVGFSAAVLDWLTLQRGTMRVLGIYDQMADIPLPALHRIFAAAPKLRLETSTMEQGPVQLSDVLIAAEGLPVILQDLTLVDDPFTAALVRHPGFARYFRNLRSVVLSEPFATLPLLSLAAGTLECLELRYEDLHRRGNSPPFTFPHLPRLSQLTIAGLMIGLGGPQSPPGAYERSRASLTTLGLNIPSLTHITFQILTHFTARLIQHHPTTCPCLVPAAGLGQLDDVLSAHPTLTAVRVTLQDAGEVKDIHFNGFEASLKTAFAKVVAKGMLEVKFE</sequence>
<name>A0A8H6VXY7_MYCCL</name>
<proteinExistence type="predicted"/>
<comment type="caution">
    <text evidence="1">The sequence shown here is derived from an EMBL/GenBank/DDBJ whole genome shotgun (WGS) entry which is preliminary data.</text>
</comment>